<keyword evidence="2" id="KW-1185">Reference proteome</keyword>
<dbReference type="GeneID" id="116292068"/>
<reference evidence="3" key="1">
    <citation type="submission" date="2025-08" db="UniProtKB">
        <authorList>
            <consortium name="RefSeq"/>
        </authorList>
    </citation>
    <scope>IDENTIFICATION</scope>
    <source>
        <tissue evidence="3">Tentacle</tissue>
    </source>
</reference>
<dbReference type="AlphaFoldDB" id="A0A6P8HR55"/>
<dbReference type="RefSeq" id="XP_031555167.1">
    <property type="nucleotide sequence ID" value="XM_031699307.1"/>
</dbReference>
<organism evidence="2 3">
    <name type="scientific">Actinia tenebrosa</name>
    <name type="common">Australian red waratah sea anemone</name>
    <dbReference type="NCBI Taxonomy" id="6105"/>
    <lineage>
        <taxon>Eukaryota</taxon>
        <taxon>Metazoa</taxon>
        <taxon>Cnidaria</taxon>
        <taxon>Anthozoa</taxon>
        <taxon>Hexacorallia</taxon>
        <taxon>Actiniaria</taxon>
        <taxon>Actiniidae</taxon>
        <taxon>Actinia</taxon>
    </lineage>
</organism>
<dbReference type="KEGG" id="aten:116292068"/>
<proteinExistence type="predicted"/>
<accession>A0A6P8HR55</accession>
<feature type="region of interest" description="Disordered" evidence="1">
    <location>
        <begin position="1"/>
        <end position="22"/>
    </location>
</feature>
<name>A0A6P8HR55_ACTTE</name>
<dbReference type="InParanoid" id="A0A6P8HR55"/>
<evidence type="ECO:0000313" key="2">
    <source>
        <dbReference type="Proteomes" id="UP000515163"/>
    </source>
</evidence>
<evidence type="ECO:0000256" key="1">
    <source>
        <dbReference type="SAM" id="MobiDB-lite"/>
    </source>
</evidence>
<protein>
    <submittedName>
        <fullName evidence="3">Uncharacterized protein LOC116292068</fullName>
    </submittedName>
</protein>
<dbReference type="OrthoDB" id="5974612at2759"/>
<dbReference type="Proteomes" id="UP000515163">
    <property type="component" value="Unplaced"/>
</dbReference>
<sequence>MTLTKSISCADLPSHSQPKNNADKRVRWSIELEEIRYYKPAKNPRSKVLGTKIKNARKRASILAERAAVNFMNIPTNGLNLMLRSRSSSYVINDAEEDPNKAWDELFELYGGL</sequence>
<evidence type="ECO:0000313" key="3">
    <source>
        <dbReference type="RefSeq" id="XP_031555167.1"/>
    </source>
</evidence>
<gene>
    <name evidence="3" type="primary">LOC116292068</name>
</gene>